<evidence type="ECO:0000313" key="2">
    <source>
        <dbReference type="EMBL" id="GFN76608.1"/>
    </source>
</evidence>
<dbReference type="InterPro" id="IPR051489">
    <property type="entry name" value="ADAM_Metalloproteinase"/>
</dbReference>
<protein>
    <recommendedName>
        <fullName evidence="4">Peptidase M12B domain-containing protein</fullName>
    </recommendedName>
</protein>
<evidence type="ECO:0000256" key="1">
    <source>
        <dbReference type="SAM" id="SignalP"/>
    </source>
</evidence>
<proteinExistence type="predicted"/>
<reference evidence="2 3" key="1">
    <citation type="journal article" date="2021" name="Elife">
        <title>Chloroplast acquisition without the gene transfer in kleptoplastic sea slugs, Plakobranchus ocellatus.</title>
        <authorList>
            <person name="Maeda T."/>
            <person name="Takahashi S."/>
            <person name="Yoshida T."/>
            <person name="Shimamura S."/>
            <person name="Takaki Y."/>
            <person name="Nagai Y."/>
            <person name="Toyoda A."/>
            <person name="Suzuki Y."/>
            <person name="Arimoto A."/>
            <person name="Ishii H."/>
            <person name="Satoh N."/>
            <person name="Nishiyama T."/>
            <person name="Hasebe M."/>
            <person name="Maruyama T."/>
            <person name="Minagawa J."/>
            <person name="Obokata J."/>
            <person name="Shigenobu S."/>
        </authorList>
    </citation>
    <scope>NUCLEOTIDE SEQUENCE [LARGE SCALE GENOMIC DNA]</scope>
</reference>
<dbReference type="GO" id="GO:0006509">
    <property type="term" value="P:membrane protein ectodomain proteolysis"/>
    <property type="evidence" value="ECO:0007669"/>
    <property type="project" value="TreeGrafter"/>
</dbReference>
<keyword evidence="1" id="KW-0732">Signal</keyword>
<accession>A0AAV3Y307</accession>
<dbReference type="Proteomes" id="UP000735302">
    <property type="component" value="Unassembled WGS sequence"/>
</dbReference>
<dbReference type="GO" id="GO:0005886">
    <property type="term" value="C:plasma membrane"/>
    <property type="evidence" value="ECO:0007669"/>
    <property type="project" value="TreeGrafter"/>
</dbReference>
<dbReference type="EMBL" id="BLXT01000403">
    <property type="protein sequence ID" value="GFN76608.1"/>
    <property type="molecule type" value="Genomic_DNA"/>
</dbReference>
<feature type="signal peptide" evidence="1">
    <location>
        <begin position="1"/>
        <end position="25"/>
    </location>
</feature>
<keyword evidence="3" id="KW-1185">Reference proteome</keyword>
<dbReference type="GO" id="GO:0004222">
    <property type="term" value="F:metalloendopeptidase activity"/>
    <property type="evidence" value="ECO:0007669"/>
    <property type="project" value="TreeGrafter"/>
</dbReference>
<evidence type="ECO:0008006" key="4">
    <source>
        <dbReference type="Google" id="ProtNLM"/>
    </source>
</evidence>
<dbReference type="PANTHER" id="PTHR45702">
    <property type="entry name" value="ADAM10/ADAM17 METALLOPEPTIDASE FAMILY MEMBER"/>
    <property type="match status" value="1"/>
</dbReference>
<dbReference type="AlphaFoldDB" id="A0AAV3Y307"/>
<feature type="chain" id="PRO_5043752573" description="Peptidase M12B domain-containing protein" evidence="1">
    <location>
        <begin position="26"/>
        <end position="520"/>
    </location>
</feature>
<organism evidence="2 3">
    <name type="scientific">Plakobranchus ocellatus</name>
    <dbReference type="NCBI Taxonomy" id="259542"/>
    <lineage>
        <taxon>Eukaryota</taxon>
        <taxon>Metazoa</taxon>
        <taxon>Spiralia</taxon>
        <taxon>Lophotrochozoa</taxon>
        <taxon>Mollusca</taxon>
        <taxon>Gastropoda</taxon>
        <taxon>Heterobranchia</taxon>
        <taxon>Euthyneura</taxon>
        <taxon>Panpulmonata</taxon>
        <taxon>Sacoglossa</taxon>
        <taxon>Placobranchoidea</taxon>
        <taxon>Plakobranchidae</taxon>
        <taxon>Plakobranchus</taxon>
    </lineage>
</organism>
<name>A0AAV3Y307_9GAST</name>
<dbReference type="PANTHER" id="PTHR45702:SF2">
    <property type="entry name" value="KUZBANIAN, ISOFORM A"/>
    <property type="match status" value="1"/>
</dbReference>
<comment type="caution">
    <text evidence="2">The sequence shown here is derived from an EMBL/GenBank/DDBJ whole genome shotgun (WGS) entry which is preliminary data.</text>
</comment>
<evidence type="ECO:0000313" key="3">
    <source>
        <dbReference type="Proteomes" id="UP000735302"/>
    </source>
</evidence>
<sequence>MAVKNVQKIIIIVTVQISLTLLARGQCKLNSNYTSDQFKLHRIVVNVSLNDKHTSGYPASATLSFYAMGTKITLSLNKDNSIVNPQYNIYIINKDGTKTKMKRKRKNAYRGTVNMDAKHRVNAIVVEGRWYVSFERPEGVLFFMEPDLDLGVRSNRAYNRLLHPMVVYQLHGHVRSGMRRKAMPRWNINKPLSKRKFATKSKQSARLRLKRGEVDLPKVVPTPDSGSRYQALSSSGQSYKWIYKNYNQKKVEQSADLCNVLIVTESDAWKSFGLKDYHSLASLLDFVFQQVDYILRELWPGKFTTAGLQLKTVYIHNIYGDDSAGEEHREMHGFLRETAKPNFLNSSAGILCAIRSFEEYRDSCVIHHATDRDLGGLFGVTFAKYDHSHKEFDSGAEGNKRAGDGPARNNGLTPAYIGLSSFLGCDHRSLPLGIYAHNLAKQISDDWGGGHVGSEGTLSCKTGQHEEIEHFTFREHHCKGYKRQNEKFSLLLSPQIPQIVSVLGVYHIILKSKCFLSCSK</sequence>
<gene>
    <name evidence="2" type="ORF">PoB_000311400</name>
</gene>
<dbReference type="GO" id="GO:0007219">
    <property type="term" value="P:Notch signaling pathway"/>
    <property type="evidence" value="ECO:0007669"/>
    <property type="project" value="TreeGrafter"/>
</dbReference>